<dbReference type="FunFam" id="3.30.40.10:FF:000018">
    <property type="entry name" value="Synaptotagmin-like 5, isoform CRA_a"/>
    <property type="match status" value="1"/>
</dbReference>
<dbReference type="InterPro" id="IPR035892">
    <property type="entry name" value="C2_domain_sf"/>
</dbReference>
<dbReference type="InterPro" id="IPR010911">
    <property type="entry name" value="Rab_BD"/>
</dbReference>
<comment type="subcellular location">
    <subcellularLocation>
        <location evidence="1">Cytoplasmic vesicle</location>
        <location evidence="1">Secretory vesicle membrane</location>
        <topology evidence="1">Peripheral membrane protein</topology>
    </subcellularLocation>
</comment>
<dbReference type="GO" id="GO:0006887">
    <property type="term" value="P:exocytosis"/>
    <property type="evidence" value="ECO:0007669"/>
    <property type="project" value="TreeGrafter"/>
</dbReference>
<dbReference type="FunFam" id="2.60.40.150:FF:000121">
    <property type="entry name" value="Synaptotagmin-like 4, isoform CRA_a"/>
    <property type="match status" value="1"/>
</dbReference>
<keyword evidence="8" id="KW-0968">Cytoplasmic vesicle</keyword>
<dbReference type="Gene3D" id="2.60.40.150">
    <property type="entry name" value="C2 domain"/>
    <property type="match status" value="2"/>
</dbReference>
<dbReference type="GO" id="GO:0070382">
    <property type="term" value="C:exocytic vesicle"/>
    <property type="evidence" value="ECO:0007669"/>
    <property type="project" value="TreeGrafter"/>
</dbReference>
<dbReference type="GeneID" id="102730787"/>
<evidence type="ECO:0000259" key="17">
    <source>
        <dbReference type="PROSITE" id="PS50916"/>
    </source>
</evidence>
<dbReference type="SMART" id="SM00239">
    <property type="entry name" value="C2"/>
    <property type="match status" value="2"/>
</dbReference>
<dbReference type="CDD" id="cd04020">
    <property type="entry name" value="C2B_SLP_1-2-3-4"/>
    <property type="match status" value="1"/>
</dbReference>
<comment type="function">
    <text evidence="9">Modulates exocytosis of dense-core granules and secretion of hormones in the pancreas and the pituitary. Interacts with vesicles containing negatively charged phospholipids in a Ca(2+)-independent manner.</text>
</comment>
<evidence type="ECO:0000256" key="1">
    <source>
        <dbReference type="ARBA" id="ARBA00004268"/>
    </source>
</evidence>
<dbReference type="Pfam" id="PF00168">
    <property type="entry name" value="C2"/>
    <property type="match status" value="2"/>
</dbReference>
<dbReference type="CTD" id="94121"/>
<keyword evidence="3" id="KW-0479">Metal-binding</keyword>
<dbReference type="Pfam" id="PF02318">
    <property type="entry name" value="FYVE_2"/>
    <property type="match status" value="1"/>
</dbReference>
<evidence type="ECO:0000256" key="7">
    <source>
        <dbReference type="ARBA" id="ARBA00023136"/>
    </source>
</evidence>
<dbReference type="InterPro" id="IPR013083">
    <property type="entry name" value="Znf_RING/FYVE/PHD"/>
</dbReference>
<keyword evidence="18" id="KW-1185">Reference proteome</keyword>
<feature type="domain" description="C2" evidence="16">
    <location>
        <begin position="473"/>
        <end position="599"/>
    </location>
</feature>
<keyword evidence="5" id="KW-0863">Zinc-finger</keyword>
<organism evidence="18 19">
    <name type="scientific">Leptonychotes weddellii</name>
    <name type="common">Weddell seal</name>
    <name type="synonym">Otaria weddellii</name>
    <dbReference type="NCBI Taxonomy" id="9713"/>
    <lineage>
        <taxon>Eukaryota</taxon>
        <taxon>Metazoa</taxon>
        <taxon>Chordata</taxon>
        <taxon>Craniata</taxon>
        <taxon>Vertebrata</taxon>
        <taxon>Euteleostomi</taxon>
        <taxon>Mammalia</taxon>
        <taxon>Eutheria</taxon>
        <taxon>Laurasiatheria</taxon>
        <taxon>Carnivora</taxon>
        <taxon>Caniformia</taxon>
        <taxon>Pinnipedia</taxon>
        <taxon>Phocidae</taxon>
        <taxon>Monachinae</taxon>
        <taxon>Lobodontini</taxon>
        <taxon>Leptonychotes</taxon>
    </lineage>
</organism>
<evidence type="ECO:0000256" key="10">
    <source>
        <dbReference type="ARBA" id="ARBA00063761"/>
    </source>
</evidence>
<evidence type="ECO:0000256" key="4">
    <source>
        <dbReference type="ARBA" id="ARBA00022737"/>
    </source>
</evidence>
<dbReference type="Gene3D" id="3.30.40.10">
    <property type="entry name" value="Zinc/RING finger domain, C3HC4 (zinc finger)"/>
    <property type="match status" value="1"/>
</dbReference>
<dbReference type="PROSITE" id="PS50004">
    <property type="entry name" value="C2"/>
    <property type="match status" value="2"/>
</dbReference>
<dbReference type="GO" id="GO:0031267">
    <property type="term" value="F:small GTPase binding"/>
    <property type="evidence" value="ECO:0007669"/>
    <property type="project" value="InterPro"/>
</dbReference>
<feature type="domain" description="C2" evidence="16">
    <location>
        <begin position="322"/>
        <end position="444"/>
    </location>
</feature>
<proteinExistence type="predicted"/>
<dbReference type="SUPFAM" id="SSF49562">
    <property type="entry name" value="C2 domain (Calcium/lipid-binding domain, CaLB)"/>
    <property type="match status" value="2"/>
</dbReference>
<evidence type="ECO:0000256" key="5">
    <source>
        <dbReference type="ARBA" id="ARBA00022771"/>
    </source>
</evidence>
<keyword evidence="14" id="KW-0175">Coiled coil</keyword>
<dbReference type="InterPro" id="IPR011011">
    <property type="entry name" value="Znf_FYVE_PHD"/>
</dbReference>
<feature type="compositionally biased region" description="Basic and acidic residues" evidence="15">
    <location>
        <begin position="174"/>
        <end position="185"/>
    </location>
</feature>
<evidence type="ECO:0000256" key="2">
    <source>
        <dbReference type="ARBA" id="ARBA00022553"/>
    </source>
</evidence>
<dbReference type="GO" id="GO:0005543">
    <property type="term" value="F:phospholipid binding"/>
    <property type="evidence" value="ECO:0007669"/>
    <property type="project" value="InterPro"/>
</dbReference>
<feature type="domain" description="RabBD" evidence="17">
    <location>
        <begin position="4"/>
        <end position="122"/>
    </location>
</feature>
<evidence type="ECO:0000256" key="14">
    <source>
        <dbReference type="SAM" id="Coils"/>
    </source>
</evidence>
<dbReference type="InterPro" id="IPR000008">
    <property type="entry name" value="C2_dom"/>
</dbReference>
<reference evidence="19" key="1">
    <citation type="submission" date="2025-08" db="UniProtKB">
        <authorList>
            <consortium name="RefSeq"/>
        </authorList>
    </citation>
    <scope>IDENTIFICATION</scope>
    <source>
        <tissue evidence="19">Liver</tissue>
    </source>
</reference>
<evidence type="ECO:0000256" key="15">
    <source>
        <dbReference type="SAM" id="MobiDB-lite"/>
    </source>
</evidence>
<dbReference type="GO" id="GO:0008270">
    <property type="term" value="F:zinc ion binding"/>
    <property type="evidence" value="ECO:0007669"/>
    <property type="project" value="UniProtKB-KW"/>
</dbReference>
<dbReference type="InterPro" id="IPR037303">
    <property type="entry name" value="SLP-4/5_C2A"/>
</dbReference>
<dbReference type="PROSITE" id="PS50916">
    <property type="entry name" value="RABBD"/>
    <property type="match status" value="1"/>
</dbReference>
<evidence type="ECO:0000259" key="16">
    <source>
        <dbReference type="PROSITE" id="PS50004"/>
    </source>
</evidence>
<dbReference type="GO" id="GO:0005886">
    <property type="term" value="C:plasma membrane"/>
    <property type="evidence" value="ECO:0007669"/>
    <property type="project" value="TreeGrafter"/>
</dbReference>
<evidence type="ECO:0000256" key="6">
    <source>
        <dbReference type="ARBA" id="ARBA00022833"/>
    </source>
</evidence>
<evidence type="ECO:0000256" key="12">
    <source>
        <dbReference type="ARBA" id="ARBA00075520"/>
    </source>
</evidence>
<feature type="region of interest" description="Disordered" evidence="15">
    <location>
        <begin position="246"/>
        <end position="267"/>
    </location>
</feature>
<dbReference type="FunFam" id="2.60.40.150:FF:000006">
    <property type="entry name" value="Synaptotagmin-like 5, isoform CRA_a"/>
    <property type="match status" value="1"/>
</dbReference>
<dbReference type="PRINTS" id="PR00399">
    <property type="entry name" value="SYNAPTOTAGMN"/>
</dbReference>
<dbReference type="PANTHER" id="PTHR45716:SF4">
    <property type="entry name" value="SYNAPTOTAGMIN-LIKE PROTEIN 4"/>
    <property type="match status" value="1"/>
</dbReference>
<evidence type="ECO:0000256" key="3">
    <source>
        <dbReference type="ARBA" id="ARBA00022723"/>
    </source>
</evidence>
<dbReference type="Proteomes" id="UP000245341">
    <property type="component" value="Unplaced"/>
</dbReference>
<comment type="subunit">
    <text evidence="10">Part of a ternary complex containing STX1A and RAB27A. Can bind both dominant negative and dominant active mutants of RAB27A. Binds STXBP1, RAB3A, RAB8A and RAB27B. Interacts with MYO5A.</text>
</comment>
<dbReference type="GO" id="GO:0042043">
    <property type="term" value="F:neurexin family protein binding"/>
    <property type="evidence" value="ECO:0007669"/>
    <property type="project" value="TreeGrafter"/>
</dbReference>
<keyword evidence="7" id="KW-0472">Membrane</keyword>
<evidence type="ECO:0000256" key="9">
    <source>
        <dbReference type="ARBA" id="ARBA00053613"/>
    </source>
</evidence>
<feature type="region of interest" description="Disordered" evidence="15">
    <location>
        <begin position="174"/>
        <end position="213"/>
    </location>
</feature>
<name>A0A7F8RRY8_LEPWE</name>
<evidence type="ECO:0000313" key="19">
    <source>
        <dbReference type="RefSeq" id="XP_030895628.1"/>
    </source>
</evidence>
<keyword evidence="6" id="KW-0862">Zinc</keyword>
<dbReference type="InterPro" id="IPR043567">
    <property type="entry name" value="SYTL1-5_C2B"/>
</dbReference>
<keyword evidence="4" id="KW-0677">Repeat</keyword>
<evidence type="ECO:0000313" key="18">
    <source>
        <dbReference type="Proteomes" id="UP000245341"/>
    </source>
</evidence>
<evidence type="ECO:0000256" key="11">
    <source>
        <dbReference type="ARBA" id="ARBA00072166"/>
    </source>
</evidence>
<sequence>MSEILDLSFLSEVERDLILSVLQRDEELRKADEKRIRRLKNELLEIKRKGAKRGSQHYGDRTCARCQESLGRLTPKTNTCRGCNHLVCRDCRIQESNGTWRCKVCTKEIELKKATGDWFYDQKMNRFAYHTGSEIIRMSLRRKPAVNKREMLGQPLLHQSQMDDIWPGRKIIQEQQKKPRRDSLDKSGLFPEWKKMSAPAPQVEKETQPGGQNVISVDEGEMIFKKNTRKVLRPSEYTKSVIDLRPEDVGHESGSLGDRSKSVPGLSVDMEEEEEEEDIDHLVKLHRQKLARSSMRSGSSMSTIGSMMSIYSEAGDFGNIFVTGKIAFSLKYERQTQTLVIHVKECHQLAYADEAKKRSNPYVKTYLLPDRSRQGKRKTSIKRDTTNPLYDETLRYEIPESLLAQRTLQFSVWHHGRFGRNTFLGEAEVQMDSWKLDKKLDHCLPLHGKISAESPTGLPSHKGELVVSLKYIPASKLPVGGDWKKSKGGEGGELQVWIKEAKNLTAAKSGGTSDSFVKGYLLPMRNKASKRKTPVMKKTLNPHYNHTFVYNGVRLEDLQHMCLELTVWDREPLASNDFLGGVRLGVGTGISNGEVVDWMDSTGEEVSLWQKMRQYPGSWAEGTLQLRSSMAKQKLGL</sequence>
<dbReference type="PANTHER" id="PTHR45716">
    <property type="entry name" value="BITESIZE, ISOFORM I"/>
    <property type="match status" value="1"/>
</dbReference>
<evidence type="ECO:0000256" key="8">
    <source>
        <dbReference type="ARBA" id="ARBA00023329"/>
    </source>
</evidence>
<dbReference type="CDD" id="cd15764">
    <property type="entry name" value="FYVE_Slp4"/>
    <property type="match status" value="1"/>
</dbReference>
<dbReference type="CDD" id="cd04029">
    <property type="entry name" value="C2A_SLP-4_5"/>
    <property type="match status" value="1"/>
</dbReference>
<dbReference type="RefSeq" id="XP_030895628.1">
    <property type="nucleotide sequence ID" value="XM_031039768.1"/>
</dbReference>
<protein>
    <recommendedName>
        <fullName evidence="11">Synaptotagmin-like protein 4</fullName>
    </recommendedName>
    <alternativeName>
        <fullName evidence="12">Exophilin-2</fullName>
    </alternativeName>
    <alternativeName>
        <fullName evidence="13">Granuphilin</fullName>
    </alternativeName>
</protein>
<accession>A0A7F8RRY8</accession>
<dbReference type="GO" id="GO:0030658">
    <property type="term" value="C:transport vesicle membrane"/>
    <property type="evidence" value="ECO:0007669"/>
    <property type="project" value="UniProtKB-SubCell"/>
</dbReference>
<dbReference type="InterPro" id="IPR001565">
    <property type="entry name" value="Synaptotagmin"/>
</dbReference>
<evidence type="ECO:0000256" key="13">
    <source>
        <dbReference type="ARBA" id="ARBA00082389"/>
    </source>
</evidence>
<dbReference type="InterPro" id="IPR041282">
    <property type="entry name" value="FYVE_2"/>
</dbReference>
<dbReference type="AlphaFoldDB" id="A0A7F8RRY8"/>
<feature type="coiled-coil region" evidence="14">
    <location>
        <begin position="22"/>
        <end position="49"/>
    </location>
</feature>
<gene>
    <name evidence="19" type="primary">SYTL4</name>
</gene>
<dbReference type="SUPFAM" id="SSF57903">
    <property type="entry name" value="FYVE/PHD zinc finger"/>
    <property type="match status" value="1"/>
</dbReference>
<dbReference type="GO" id="GO:0006886">
    <property type="term" value="P:intracellular protein transport"/>
    <property type="evidence" value="ECO:0007669"/>
    <property type="project" value="InterPro"/>
</dbReference>
<keyword evidence="2" id="KW-0597">Phosphoprotein</keyword>
<dbReference type="InterPro" id="IPR044134">
    <property type="entry name" value="FYVE_Slp4"/>
</dbReference>